<dbReference type="InterPro" id="IPR036515">
    <property type="entry name" value="Transposase_17_sf"/>
</dbReference>
<reference evidence="3 4" key="1">
    <citation type="submission" date="2017-01" db="EMBL/GenBank/DDBJ databases">
        <title>The cable genome- insights into the physiology and evolution of filamentous bacteria capable of sulfide oxidation via long distance electron transfer.</title>
        <authorList>
            <person name="Schreiber L."/>
            <person name="Bjerg J.T."/>
            <person name="Boggild A."/>
            <person name="Van De Vossenberg J."/>
            <person name="Meysman F."/>
            <person name="Nielsen L.P."/>
            <person name="Schramm A."/>
            <person name="Kjeldsen K.U."/>
        </authorList>
    </citation>
    <scope>NUCLEOTIDE SEQUENCE [LARGE SCALE GENOMIC DNA]</scope>
    <source>
        <strain evidence="3">MCF</strain>
    </source>
</reference>
<dbReference type="PANTHER" id="PTHR36966">
    <property type="entry name" value="REP-ASSOCIATED TYROSINE TRANSPOSASE"/>
    <property type="match status" value="1"/>
</dbReference>
<dbReference type="SMART" id="SM01321">
    <property type="entry name" value="Y1_Tnp"/>
    <property type="match status" value="1"/>
</dbReference>
<dbReference type="PANTHER" id="PTHR36966:SF1">
    <property type="entry name" value="REP-ASSOCIATED TYROSINE TRANSPOSASE"/>
    <property type="match status" value="1"/>
</dbReference>
<accession>A0A444J1T0</accession>
<organism evidence="3 4">
    <name type="scientific">Candidatus Electrothrix aarhusensis</name>
    <dbReference type="NCBI Taxonomy" id="1859131"/>
    <lineage>
        <taxon>Bacteria</taxon>
        <taxon>Pseudomonadati</taxon>
        <taxon>Thermodesulfobacteriota</taxon>
        <taxon>Desulfobulbia</taxon>
        <taxon>Desulfobulbales</taxon>
        <taxon>Desulfobulbaceae</taxon>
        <taxon>Candidatus Electrothrix</taxon>
    </lineage>
</organism>
<dbReference type="GO" id="GO:0006313">
    <property type="term" value="P:DNA transposition"/>
    <property type="evidence" value="ECO:0007669"/>
    <property type="project" value="InterPro"/>
</dbReference>
<evidence type="ECO:0000313" key="4">
    <source>
        <dbReference type="Proteomes" id="UP000287853"/>
    </source>
</evidence>
<feature type="region of interest" description="Disordered" evidence="1">
    <location>
        <begin position="175"/>
        <end position="205"/>
    </location>
</feature>
<comment type="caution">
    <text evidence="3">The sequence shown here is derived from an EMBL/GenBank/DDBJ whole genome shotgun (WGS) entry which is preliminary data.</text>
</comment>
<dbReference type="SUPFAM" id="SSF143422">
    <property type="entry name" value="Transposase IS200-like"/>
    <property type="match status" value="1"/>
</dbReference>
<protein>
    <submittedName>
        <fullName evidence="3">REP element-mobilizing transposase RayT</fullName>
    </submittedName>
</protein>
<name>A0A444J1T0_9BACT</name>
<gene>
    <name evidence="3" type="ORF">H206_00156</name>
</gene>
<dbReference type="InterPro" id="IPR052715">
    <property type="entry name" value="RAYT_transposase"/>
</dbReference>
<dbReference type="EMBL" id="MTKO01000041">
    <property type="protein sequence ID" value="RWX47114.1"/>
    <property type="molecule type" value="Genomic_DNA"/>
</dbReference>
<feature type="domain" description="Transposase IS200-like" evidence="2">
    <location>
        <begin position="21"/>
        <end position="171"/>
    </location>
</feature>
<evidence type="ECO:0000313" key="3">
    <source>
        <dbReference type="EMBL" id="RWX47114.1"/>
    </source>
</evidence>
<dbReference type="Gene3D" id="3.30.70.1290">
    <property type="entry name" value="Transposase IS200-like"/>
    <property type="match status" value="1"/>
</dbReference>
<dbReference type="GO" id="GO:0043565">
    <property type="term" value="F:sequence-specific DNA binding"/>
    <property type="evidence" value="ECO:0007669"/>
    <property type="project" value="TreeGrafter"/>
</dbReference>
<sequence length="205" mass="23699">MPYNPDIHHRRSIRLRNYDYAQAGAYFVTICVQGRECLFGEITNRVMRLHDAGNIVAEQWIKTGDIRDTVELDAWTVMPNHFHGIIVLIDTARRGTARRAPTCRAPTTERFGKPVSGSLPTIVRAFKSAATKNVNILRNTPGNKLWQPNYWEHIIRNETELQRIREYIHNNPTRWHEDALHPDQPPFPGETRESSPPYGHEAWVV</sequence>
<dbReference type="AlphaFoldDB" id="A0A444J1T0"/>
<dbReference type="Proteomes" id="UP000287853">
    <property type="component" value="Unassembled WGS sequence"/>
</dbReference>
<dbReference type="GO" id="GO:0004803">
    <property type="term" value="F:transposase activity"/>
    <property type="evidence" value="ECO:0007669"/>
    <property type="project" value="InterPro"/>
</dbReference>
<evidence type="ECO:0000259" key="2">
    <source>
        <dbReference type="SMART" id="SM01321"/>
    </source>
</evidence>
<dbReference type="InterPro" id="IPR002686">
    <property type="entry name" value="Transposase_17"/>
</dbReference>
<proteinExistence type="predicted"/>
<keyword evidence="4" id="KW-1185">Reference proteome</keyword>
<evidence type="ECO:0000256" key="1">
    <source>
        <dbReference type="SAM" id="MobiDB-lite"/>
    </source>
</evidence>